<evidence type="ECO:0000256" key="1">
    <source>
        <dbReference type="SAM" id="MobiDB-lite"/>
    </source>
</evidence>
<comment type="caution">
    <text evidence="2">The sequence shown here is derived from an EMBL/GenBank/DDBJ whole genome shotgun (WGS) entry which is preliminary data.</text>
</comment>
<evidence type="ECO:0000313" key="3">
    <source>
        <dbReference type="Proteomes" id="UP001314263"/>
    </source>
</evidence>
<proteinExistence type="predicted"/>
<feature type="compositionally biased region" description="Polar residues" evidence="1">
    <location>
        <begin position="76"/>
        <end position="87"/>
    </location>
</feature>
<gene>
    <name evidence="2" type="ORF">CVIRNUC_000820</name>
</gene>
<reference evidence="2 3" key="1">
    <citation type="submission" date="2023-10" db="EMBL/GenBank/DDBJ databases">
        <authorList>
            <person name="Maclean D."/>
            <person name="Macfadyen A."/>
        </authorList>
    </citation>
    <scope>NUCLEOTIDE SEQUENCE [LARGE SCALE GENOMIC DNA]</scope>
</reference>
<evidence type="ECO:0000313" key="2">
    <source>
        <dbReference type="EMBL" id="CAK0736890.1"/>
    </source>
</evidence>
<name>A0AAV1HRW8_9CHLO</name>
<protein>
    <submittedName>
        <fullName evidence="2">Uncharacterized protein</fullName>
    </submittedName>
</protein>
<sequence length="118" mass="12963">MDRFVCRPMGPLLSASPQSELPCIVVIQTLEEDANKALHAGHRQSVGPDIAHSLYLRHRQDQQHCGCRVSPGRLQQARSAKPQASSARSEKAAEDVMLAVGLHLPNRAQLPSKEVRPK</sequence>
<dbReference type="EMBL" id="CAUYUE010000001">
    <property type="protein sequence ID" value="CAK0736890.1"/>
    <property type="molecule type" value="Genomic_DNA"/>
</dbReference>
<dbReference type="Proteomes" id="UP001314263">
    <property type="component" value="Unassembled WGS sequence"/>
</dbReference>
<feature type="region of interest" description="Disordered" evidence="1">
    <location>
        <begin position="73"/>
        <end position="92"/>
    </location>
</feature>
<organism evidence="2 3">
    <name type="scientific">Coccomyxa viridis</name>
    <dbReference type="NCBI Taxonomy" id="1274662"/>
    <lineage>
        <taxon>Eukaryota</taxon>
        <taxon>Viridiplantae</taxon>
        <taxon>Chlorophyta</taxon>
        <taxon>core chlorophytes</taxon>
        <taxon>Trebouxiophyceae</taxon>
        <taxon>Trebouxiophyceae incertae sedis</taxon>
        <taxon>Coccomyxaceae</taxon>
        <taxon>Coccomyxa</taxon>
    </lineage>
</organism>
<keyword evidence="3" id="KW-1185">Reference proteome</keyword>
<accession>A0AAV1HRW8</accession>
<dbReference type="AlphaFoldDB" id="A0AAV1HRW8"/>